<gene>
    <name evidence="2" type="ORF">BSP0115_LOCUS5242</name>
</gene>
<evidence type="ECO:0000313" key="2">
    <source>
        <dbReference type="EMBL" id="CAD8912003.1"/>
    </source>
</evidence>
<proteinExistence type="predicted"/>
<name>A0A7S1C9F0_9STRA</name>
<feature type="region of interest" description="Disordered" evidence="1">
    <location>
        <begin position="433"/>
        <end position="473"/>
    </location>
</feature>
<accession>A0A7S1C9F0</accession>
<reference evidence="2" key="1">
    <citation type="submission" date="2021-01" db="EMBL/GenBank/DDBJ databases">
        <authorList>
            <person name="Corre E."/>
            <person name="Pelletier E."/>
            <person name="Niang G."/>
            <person name="Scheremetjew M."/>
            <person name="Finn R."/>
            <person name="Kale V."/>
            <person name="Holt S."/>
            <person name="Cochrane G."/>
            <person name="Meng A."/>
            <person name="Brown T."/>
            <person name="Cohen L."/>
        </authorList>
    </citation>
    <scope>NUCLEOTIDE SEQUENCE</scope>
    <source>
        <strain evidence="2">Ms1</strain>
    </source>
</reference>
<protein>
    <submittedName>
        <fullName evidence="2">Uncharacterized protein</fullName>
    </submittedName>
</protein>
<feature type="compositionally biased region" description="Basic and acidic residues" evidence="1">
    <location>
        <begin position="82"/>
        <end position="101"/>
    </location>
</feature>
<evidence type="ECO:0000256" key="1">
    <source>
        <dbReference type="SAM" id="MobiDB-lite"/>
    </source>
</evidence>
<feature type="region of interest" description="Disordered" evidence="1">
    <location>
        <begin position="82"/>
        <end position="119"/>
    </location>
</feature>
<feature type="compositionally biased region" description="Gly residues" evidence="1">
    <location>
        <begin position="459"/>
        <end position="473"/>
    </location>
</feature>
<organism evidence="2">
    <name type="scientific">Bicosoecida sp. CB-2014</name>
    <dbReference type="NCBI Taxonomy" id="1486930"/>
    <lineage>
        <taxon>Eukaryota</taxon>
        <taxon>Sar</taxon>
        <taxon>Stramenopiles</taxon>
        <taxon>Bigyra</taxon>
        <taxon>Opalozoa</taxon>
        <taxon>Bicosoecida</taxon>
    </lineage>
</organism>
<sequence>MAAEGKAADEVVLPTATVAEVAAWLRDYDNGARADLVGTFARVSGSDLHGYNEAQLRDFCGGPRGAALFNVLHLRRRDLDVRAEGKGNDDPASPVRDERQLGSESTPASVPLSGREEDAPMTSDDLIARKIHHADAFPDDIRTAVDATRPSALAIPEGSLGALDAEVRYGYFAAHVHRKCASGGRVTVSDGPWEHAEAKSYMAAVLRAMHSELDLAYRDDVYANAEMGLDHALLSVLVGGAAQLFGLYNAGNQQLEFDGAVGRRPDWVVGGDFRAEAAAKRWTTEVEAPETAVAAGKTKLATEWSKLCVTKRQLFASLFVLELKPTEAAKSDDKFKAIYHAAVLLLALEDVPDGVFETLETPRVTFAANVRGRSWEAFAVWWADDAHEHVHWREVTRGVLGTGDDAEGLVALPTFLHAVFHRTRVLVDAVVAESGRRGGRRPPRERRFTGLPPPDSAAGGAGGGGGAGASVTP</sequence>
<dbReference type="EMBL" id="HBFS01007711">
    <property type="protein sequence ID" value="CAD8912003.1"/>
    <property type="molecule type" value="Transcribed_RNA"/>
</dbReference>
<dbReference type="AlphaFoldDB" id="A0A7S1C9F0"/>